<protein>
    <submittedName>
        <fullName evidence="1">Uncharacterized protein</fullName>
    </submittedName>
</protein>
<reference evidence="1 2" key="1">
    <citation type="submission" date="2020-09" db="EMBL/GenBank/DDBJ databases">
        <title>Characterization and genome sequencing of Ruminiclostridium sp. nov. MA18.</title>
        <authorList>
            <person name="Rettenmaier R."/>
            <person name="Kowollik M.-L."/>
            <person name="Liebl W."/>
            <person name="Zverlov V."/>
        </authorList>
    </citation>
    <scope>NUCLEOTIDE SEQUENCE [LARGE SCALE GENOMIC DNA]</scope>
    <source>
        <strain evidence="1 2">MA18</strain>
    </source>
</reference>
<keyword evidence="2" id="KW-1185">Reference proteome</keyword>
<dbReference type="EMBL" id="CP061336">
    <property type="protein sequence ID" value="QNU67899.1"/>
    <property type="molecule type" value="Genomic_DNA"/>
</dbReference>
<dbReference type="AlphaFoldDB" id="A0A7H1VR87"/>
<proteinExistence type="predicted"/>
<evidence type="ECO:0000313" key="1">
    <source>
        <dbReference type="EMBL" id="QNU67899.1"/>
    </source>
</evidence>
<sequence>MNTQKESSSSSSHSIEEQLELSHKDILESDIEKEFNDKNKKVITTPEEYEASKLPLLAAIPEKEIYLYDTKDGQVILSIGGNKSYYDWICLTPRFILPQMQLGDFDKDGLDELSVILYTDSGTGVSIQELHIIELSNVNISLENQSENKKTEDYKDHMFSADDYISQLKDKISFKTYLDSGQLMGKISIDTKSYTVSLKEFQTDEYGKISSELYFASIVSFTCENNKLKSEFGVGIICENVPQACYIGKISADVEYNEGKFELMNFSFTEEW</sequence>
<evidence type="ECO:0000313" key="2">
    <source>
        <dbReference type="Proteomes" id="UP000306409"/>
    </source>
</evidence>
<gene>
    <name evidence="1" type="ORF">EHE19_005470</name>
</gene>
<accession>A0A7H1VR87</accession>
<name>A0A7H1VR87_9FIRM</name>
<organism evidence="1 2">
    <name type="scientific">Ruminiclostridium herbifermentans</name>
    <dbReference type="NCBI Taxonomy" id="2488810"/>
    <lineage>
        <taxon>Bacteria</taxon>
        <taxon>Bacillati</taxon>
        <taxon>Bacillota</taxon>
        <taxon>Clostridia</taxon>
        <taxon>Eubacteriales</taxon>
        <taxon>Oscillospiraceae</taxon>
        <taxon>Ruminiclostridium</taxon>
    </lineage>
</organism>
<dbReference type="KEGG" id="rher:EHE19_005470"/>
<dbReference type="Proteomes" id="UP000306409">
    <property type="component" value="Chromosome"/>
</dbReference>